<keyword evidence="2" id="KW-1185">Reference proteome</keyword>
<proteinExistence type="predicted"/>
<comment type="caution">
    <text evidence="1">The sequence shown here is derived from an EMBL/GenBank/DDBJ whole genome shotgun (WGS) entry which is preliminary data.</text>
</comment>
<dbReference type="EMBL" id="PEJP01000015">
    <property type="protein sequence ID" value="RYO67319.1"/>
    <property type="molecule type" value="Genomic_DNA"/>
</dbReference>
<gene>
    <name evidence="1" type="ORF">AA0113_g4472</name>
</gene>
<evidence type="ECO:0000313" key="2">
    <source>
        <dbReference type="Proteomes" id="UP000293823"/>
    </source>
</evidence>
<sequence length="54" mass="5949">MYTSQFIYAGKNAALTIGNVLHARHPLSLVPPLQGQNVPYTYVLSKMALELSCK</sequence>
<organism evidence="1 2">
    <name type="scientific">Alternaria arborescens</name>
    <dbReference type="NCBI Taxonomy" id="156630"/>
    <lineage>
        <taxon>Eukaryota</taxon>
        <taxon>Fungi</taxon>
        <taxon>Dikarya</taxon>
        <taxon>Ascomycota</taxon>
        <taxon>Pezizomycotina</taxon>
        <taxon>Dothideomycetes</taxon>
        <taxon>Pleosporomycetidae</taxon>
        <taxon>Pleosporales</taxon>
        <taxon>Pleosporineae</taxon>
        <taxon>Pleosporaceae</taxon>
        <taxon>Alternaria</taxon>
        <taxon>Alternaria sect. Alternaria</taxon>
    </lineage>
</organism>
<dbReference type="AlphaFoldDB" id="A0A4Q4SBR3"/>
<dbReference type="OrthoDB" id="10476170at2759"/>
<accession>A0A4Q4SBR3</accession>
<name>A0A4Q4SBR3_9PLEO</name>
<evidence type="ECO:0000313" key="1">
    <source>
        <dbReference type="EMBL" id="RYO67319.1"/>
    </source>
</evidence>
<dbReference type="Proteomes" id="UP000293823">
    <property type="component" value="Unassembled WGS sequence"/>
</dbReference>
<reference evidence="2" key="1">
    <citation type="journal article" date="2019" name="bioRxiv">
        <title>Genomics, evolutionary history and diagnostics of the Alternaria alternata species group including apple and Asian pear pathotypes.</title>
        <authorList>
            <person name="Armitage A.D."/>
            <person name="Cockerton H.M."/>
            <person name="Sreenivasaprasad S."/>
            <person name="Woodhall J.W."/>
            <person name="Lane C.R."/>
            <person name="Harrison R.J."/>
            <person name="Clarkson J.P."/>
        </authorList>
    </citation>
    <scope>NUCLEOTIDE SEQUENCE [LARGE SCALE GENOMIC DNA]</scope>
    <source>
        <strain evidence="2">RGR 97.0016</strain>
    </source>
</reference>
<protein>
    <submittedName>
        <fullName evidence="1">Uncharacterized protein</fullName>
    </submittedName>
</protein>